<dbReference type="InterPro" id="IPR011598">
    <property type="entry name" value="bHLH_dom"/>
</dbReference>
<keyword evidence="2" id="KW-1133">Transmembrane helix</keyword>
<evidence type="ECO:0000256" key="1">
    <source>
        <dbReference type="SAM" id="MobiDB-lite"/>
    </source>
</evidence>
<organism evidence="4 5">
    <name type="scientific">Dentiscutata erythropus</name>
    <dbReference type="NCBI Taxonomy" id="1348616"/>
    <lineage>
        <taxon>Eukaryota</taxon>
        <taxon>Fungi</taxon>
        <taxon>Fungi incertae sedis</taxon>
        <taxon>Mucoromycota</taxon>
        <taxon>Glomeromycotina</taxon>
        <taxon>Glomeromycetes</taxon>
        <taxon>Diversisporales</taxon>
        <taxon>Gigasporaceae</taxon>
        <taxon>Dentiscutata</taxon>
    </lineage>
</organism>
<name>A0A9N8VNW2_9GLOM</name>
<dbReference type="OrthoDB" id="2133190at2759"/>
<dbReference type="Proteomes" id="UP000789405">
    <property type="component" value="Unassembled WGS sequence"/>
</dbReference>
<sequence>MSESDSLINGSADLQDLLMCESSVDDILASFNNNPSSTQSEQNSIHSQETSLFSPNSVNLDDFNSLEPLYHSPNSGESSAEDISTPDALSPLNYSIFQDLNVSPTSSVLADFDNHSSQMDDTFNTYDTLLPPEFNINLLGNQYENSRKRASFKCDSNSSDESLKKKRKATNGTDKSAKQCKSTKKFNSSANHKKFDENSLTSKLRLKSSAIDIDTVKMILASLIDTANRSTESSDIDSVQDSHSEEETMPCDENISSGTKLPASRLESPTLISASRPQKDSKKLTNKQQKKVAHNVIERRYRNNINDRIIELKNVVPALCHLKNKDDDVIEEVDGIPAATKTNKATILTKATEYIMYLKNNNQKFKNENMLLKKIIEAIPGGIEYFARVFTFLICFTYIVWPSFLSFKSHRSRKSSILSCLNNKTKDVTEFYSSLSSLTNTSSMNALGYVAGLFIESLRLFLRKILGWEISFGYADVDMDERVLEVELWNRLGEAELCGGNKRATCLSVLYTCLRTINLLESPYTYNKSMRIDPSRIYANAALQCHVGLRSVPFLSRRTVPYFWKLAIKKKTCSNSKEKWLEIALINDNNNDILESVAYRISEHIFHLSKNEETLKPMINTTIPLVYVSEIQALFHIKEAFSNLISVRHDVNKVQKKKSKFTFHELFGVTTPASPMHWYALVGCIVQAFFEGKNELGVKLLNKLKEESNNNNNDLNKQIITMGLLSRSLLICGKLEASIHYANNVANNVTLRKNKEMETTEDDKDFVIREIVKDIDNLAEFCVGWIVLETRIIVLGIIGNVLSKNKDKALPNVLGEKYMNSSIDTLAQHLRRSSNFNVFDSIPKLRSSFIRKLDDVGRIVTGIDEIDSGCDCDDYDKQNNSEYKATRALRVLKGM</sequence>
<dbReference type="Pfam" id="PF00010">
    <property type="entry name" value="HLH"/>
    <property type="match status" value="1"/>
</dbReference>
<dbReference type="SUPFAM" id="SSF47459">
    <property type="entry name" value="HLH, helix-loop-helix DNA-binding domain"/>
    <property type="match status" value="1"/>
</dbReference>
<keyword evidence="5" id="KW-1185">Reference proteome</keyword>
<dbReference type="InterPro" id="IPR036638">
    <property type="entry name" value="HLH_DNA-bd_sf"/>
</dbReference>
<dbReference type="PANTHER" id="PTHR47336:SF2">
    <property type="entry name" value="TRANSCRIPTION FACTOR HMS1-RELATED"/>
    <property type="match status" value="1"/>
</dbReference>
<evidence type="ECO:0000259" key="3">
    <source>
        <dbReference type="PROSITE" id="PS50888"/>
    </source>
</evidence>
<accession>A0A9N8VNW2</accession>
<gene>
    <name evidence="4" type="ORF">DERYTH_LOCUS1040</name>
</gene>
<keyword evidence="2" id="KW-0472">Membrane</keyword>
<keyword evidence="2" id="KW-0812">Transmembrane</keyword>
<proteinExistence type="predicted"/>
<feature type="domain" description="BHLH" evidence="3">
    <location>
        <begin position="289"/>
        <end position="358"/>
    </location>
</feature>
<feature type="region of interest" description="Disordered" evidence="1">
    <location>
        <begin position="64"/>
        <end position="85"/>
    </location>
</feature>
<dbReference type="Gene3D" id="4.10.280.10">
    <property type="entry name" value="Helix-loop-helix DNA-binding domain"/>
    <property type="match status" value="1"/>
</dbReference>
<evidence type="ECO:0000313" key="4">
    <source>
        <dbReference type="EMBL" id="CAG8461712.1"/>
    </source>
</evidence>
<comment type="caution">
    <text evidence="4">The sequence shown here is derived from an EMBL/GenBank/DDBJ whole genome shotgun (WGS) entry which is preliminary data.</text>
</comment>
<feature type="compositionally biased region" description="Polar residues" evidence="1">
    <location>
        <begin position="72"/>
        <end position="82"/>
    </location>
</feature>
<dbReference type="EMBL" id="CAJVPY010000269">
    <property type="protein sequence ID" value="CAG8461712.1"/>
    <property type="molecule type" value="Genomic_DNA"/>
</dbReference>
<dbReference type="SMART" id="SM00353">
    <property type="entry name" value="HLH"/>
    <property type="match status" value="1"/>
</dbReference>
<feature type="region of interest" description="Disordered" evidence="1">
    <location>
        <begin position="230"/>
        <end position="292"/>
    </location>
</feature>
<dbReference type="PROSITE" id="PS50888">
    <property type="entry name" value="BHLH"/>
    <property type="match status" value="1"/>
</dbReference>
<feature type="compositionally biased region" description="Polar residues" evidence="1">
    <location>
        <begin position="230"/>
        <end position="239"/>
    </location>
</feature>
<dbReference type="InterPro" id="IPR052099">
    <property type="entry name" value="Regulatory_TF_Diverse"/>
</dbReference>
<dbReference type="AlphaFoldDB" id="A0A9N8VNW2"/>
<dbReference type="PANTHER" id="PTHR47336">
    <property type="entry name" value="TRANSCRIPTION FACTOR HMS1-RELATED"/>
    <property type="match status" value="1"/>
</dbReference>
<feature type="transmembrane region" description="Helical" evidence="2">
    <location>
        <begin position="385"/>
        <end position="407"/>
    </location>
</feature>
<evidence type="ECO:0000256" key="2">
    <source>
        <dbReference type="SAM" id="Phobius"/>
    </source>
</evidence>
<evidence type="ECO:0000313" key="5">
    <source>
        <dbReference type="Proteomes" id="UP000789405"/>
    </source>
</evidence>
<feature type="region of interest" description="Disordered" evidence="1">
    <location>
        <begin position="30"/>
        <end position="51"/>
    </location>
</feature>
<reference evidence="4" key="1">
    <citation type="submission" date="2021-06" db="EMBL/GenBank/DDBJ databases">
        <authorList>
            <person name="Kallberg Y."/>
            <person name="Tangrot J."/>
            <person name="Rosling A."/>
        </authorList>
    </citation>
    <scope>NUCLEOTIDE SEQUENCE</scope>
    <source>
        <strain evidence="4">MA453B</strain>
    </source>
</reference>
<protein>
    <submittedName>
        <fullName evidence="4">4621_t:CDS:1</fullName>
    </submittedName>
</protein>
<dbReference type="GO" id="GO:0046983">
    <property type="term" value="F:protein dimerization activity"/>
    <property type="evidence" value="ECO:0007669"/>
    <property type="project" value="InterPro"/>
</dbReference>
<feature type="region of interest" description="Disordered" evidence="1">
    <location>
        <begin position="150"/>
        <end position="193"/>
    </location>
</feature>